<dbReference type="GeneID" id="104788868"/>
<evidence type="ECO:0000256" key="1">
    <source>
        <dbReference type="SAM" id="SignalP"/>
    </source>
</evidence>
<sequence>MVSQMFLIFLAISVSVVCAGRTLGPSPHNTLMKIYVVHVDFGSYHGDCKQYQQLLKKVVHGRSPEDAFVYCYKEVMSGFAAELTHEEAEKLKGEQGINGIDEEIIYSIDVEPSSRHSRIIPCVRVAYTN</sequence>
<dbReference type="InterPro" id="IPR037045">
    <property type="entry name" value="S8pro/Inhibitor_I9_sf"/>
</dbReference>
<organism evidence="3 4">
    <name type="scientific">Camelina sativa</name>
    <name type="common">False flax</name>
    <name type="synonym">Myagrum sativum</name>
    <dbReference type="NCBI Taxonomy" id="90675"/>
    <lineage>
        <taxon>Eukaryota</taxon>
        <taxon>Viridiplantae</taxon>
        <taxon>Streptophyta</taxon>
        <taxon>Embryophyta</taxon>
        <taxon>Tracheophyta</taxon>
        <taxon>Spermatophyta</taxon>
        <taxon>Magnoliopsida</taxon>
        <taxon>eudicotyledons</taxon>
        <taxon>Gunneridae</taxon>
        <taxon>Pentapetalae</taxon>
        <taxon>rosids</taxon>
        <taxon>malvids</taxon>
        <taxon>Brassicales</taxon>
        <taxon>Brassicaceae</taxon>
        <taxon>Camelineae</taxon>
        <taxon>Camelina</taxon>
    </lineage>
</organism>
<dbReference type="Pfam" id="PF05922">
    <property type="entry name" value="Inhibitor_I9"/>
    <property type="match status" value="1"/>
</dbReference>
<reference evidence="4" key="2">
    <citation type="submission" date="2025-08" db="UniProtKB">
        <authorList>
            <consortium name="RefSeq"/>
        </authorList>
    </citation>
    <scope>IDENTIFICATION</scope>
    <source>
        <tissue evidence="4">Leaf</tissue>
    </source>
</reference>
<accession>A0ABM0ZAX7</accession>
<keyword evidence="3" id="KW-1185">Reference proteome</keyword>
<name>A0ABM0ZAX7_CAMSA</name>
<dbReference type="Gene3D" id="3.30.70.80">
    <property type="entry name" value="Peptidase S8 propeptide/proteinase inhibitor I9"/>
    <property type="match status" value="1"/>
</dbReference>
<feature type="domain" description="Inhibitor I9" evidence="2">
    <location>
        <begin position="49"/>
        <end position="108"/>
    </location>
</feature>
<evidence type="ECO:0000313" key="4">
    <source>
        <dbReference type="RefSeq" id="XP_010512948.1"/>
    </source>
</evidence>
<evidence type="ECO:0000259" key="2">
    <source>
        <dbReference type="Pfam" id="PF05922"/>
    </source>
</evidence>
<dbReference type="PANTHER" id="PTHR48222">
    <property type="entry name" value="PROTEINASE INHIBITOR, PROPEPTIDE"/>
    <property type="match status" value="1"/>
</dbReference>
<proteinExistence type="predicted"/>
<keyword evidence="1" id="KW-0732">Signal</keyword>
<feature type="chain" id="PRO_5046568083" evidence="1">
    <location>
        <begin position="20"/>
        <end position="129"/>
    </location>
</feature>
<reference evidence="3" key="1">
    <citation type="journal article" date="2014" name="Nat. Commun.">
        <title>The emerging biofuel crop Camelina sativa retains a highly undifferentiated hexaploid genome structure.</title>
        <authorList>
            <person name="Kagale S."/>
            <person name="Koh C."/>
            <person name="Nixon J."/>
            <person name="Bollina V."/>
            <person name="Clarke W.E."/>
            <person name="Tuteja R."/>
            <person name="Spillane C."/>
            <person name="Robinson S.J."/>
            <person name="Links M.G."/>
            <person name="Clarke C."/>
            <person name="Higgins E.E."/>
            <person name="Huebert T."/>
            <person name="Sharpe A.G."/>
            <person name="Parkin I.A."/>
        </authorList>
    </citation>
    <scope>NUCLEOTIDE SEQUENCE [LARGE SCALE GENOMIC DNA]</scope>
    <source>
        <strain evidence="3">cv. DH55</strain>
    </source>
</reference>
<gene>
    <name evidence="4" type="primary">LOC104788868</name>
</gene>
<dbReference type="PANTHER" id="PTHR48222:SF4">
    <property type="entry name" value="PROTEINASE INHIBITOR, PROPEPTIDE"/>
    <property type="match status" value="1"/>
</dbReference>
<dbReference type="RefSeq" id="XP_010512948.1">
    <property type="nucleotide sequence ID" value="XM_010514646.1"/>
</dbReference>
<dbReference type="Proteomes" id="UP000694864">
    <property type="component" value="Chromosome 5"/>
</dbReference>
<feature type="signal peptide" evidence="1">
    <location>
        <begin position="1"/>
        <end position="19"/>
    </location>
</feature>
<evidence type="ECO:0000313" key="3">
    <source>
        <dbReference type="Proteomes" id="UP000694864"/>
    </source>
</evidence>
<dbReference type="InterPro" id="IPR010259">
    <property type="entry name" value="S8pro/Inhibitor_I9"/>
</dbReference>
<protein>
    <submittedName>
        <fullName evidence="4">Subtilisin-like protease SBT1.3</fullName>
    </submittedName>
</protein>